<evidence type="ECO:0000313" key="3">
    <source>
        <dbReference type="EMBL" id="GJN87918.1"/>
    </source>
</evidence>
<accession>A0AAV5GCA0</accession>
<dbReference type="EMBL" id="BQKY01000002">
    <property type="protein sequence ID" value="GJN87918.1"/>
    <property type="molecule type" value="Genomic_DNA"/>
</dbReference>
<organism evidence="3 4">
    <name type="scientific">Rhodotorula paludigena</name>
    <dbReference type="NCBI Taxonomy" id="86838"/>
    <lineage>
        <taxon>Eukaryota</taxon>
        <taxon>Fungi</taxon>
        <taxon>Dikarya</taxon>
        <taxon>Basidiomycota</taxon>
        <taxon>Pucciniomycotina</taxon>
        <taxon>Microbotryomycetes</taxon>
        <taxon>Sporidiobolales</taxon>
        <taxon>Sporidiobolaceae</taxon>
        <taxon>Rhodotorula</taxon>
    </lineage>
</organism>
<name>A0AAV5GCA0_9BASI</name>
<evidence type="ECO:0000313" key="4">
    <source>
        <dbReference type="Proteomes" id="UP001342314"/>
    </source>
</evidence>
<feature type="transmembrane region" description="Helical" evidence="2">
    <location>
        <begin position="97"/>
        <end position="117"/>
    </location>
</feature>
<gene>
    <name evidence="3" type="ORF">Rhopal_000873-T1</name>
</gene>
<dbReference type="Proteomes" id="UP001342314">
    <property type="component" value="Unassembled WGS sequence"/>
</dbReference>
<sequence length="316" mass="34848">MGRLLVISPLKLFRHSFVGGTILVLAVLLLGVDIAIVILRAHYFSVVQGWMDLDNIGGLDNIAYSLLVSILFTAMLIFLLFDLVATLLLPSRDLQEGTVISFAIIAIMQVPLVTLYIKQELSFLSSVWLVRACAPSEFCFASHLPTHTVLPGNATDYVADCVEWWAHVRVGSIASAAVSCTLHLVLIALCGYYVRTRPPTAQKLIANRQDKTSRRRMRAERRAREGKEDEESAFHRFEDKILRRKKKASTRFSRSSAGPPPPAPYADSTDSETPSRRASTTSTLPPYAAPGAAPAQLDMHTDSGSDADKQLLVRQQ</sequence>
<keyword evidence="2" id="KW-1133">Transmembrane helix</keyword>
<feature type="transmembrane region" description="Helical" evidence="2">
    <location>
        <begin position="62"/>
        <end position="85"/>
    </location>
</feature>
<keyword evidence="2" id="KW-0812">Transmembrane</keyword>
<feature type="transmembrane region" description="Helical" evidence="2">
    <location>
        <begin position="21"/>
        <end position="42"/>
    </location>
</feature>
<proteinExistence type="predicted"/>
<feature type="region of interest" description="Disordered" evidence="1">
    <location>
        <begin position="245"/>
        <end position="316"/>
    </location>
</feature>
<comment type="caution">
    <text evidence="3">The sequence shown here is derived from an EMBL/GenBank/DDBJ whole genome shotgun (WGS) entry which is preliminary data.</text>
</comment>
<keyword evidence="4" id="KW-1185">Reference proteome</keyword>
<feature type="compositionally biased region" description="Basic and acidic residues" evidence="1">
    <location>
        <begin position="220"/>
        <end position="232"/>
    </location>
</feature>
<evidence type="ECO:0000256" key="2">
    <source>
        <dbReference type="SAM" id="Phobius"/>
    </source>
</evidence>
<evidence type="ECO:0000256" key="1">
    <source>
        <dbReference type="SAM" id="MobiDB-lite"/>
    </source>
</evidence>
<feature type="compositionally biased region" description="Low complexity" evidence="1">
    <location>
        <begin position="285"/>
        <end position="295"/>
    </location>
</feature>
<dbReference type="AlphaFoldDB" id="A0AAV5GCA0"/>
<feature type="compositionally biased region" description="Basic and acidic residues" evidence="1">
    <location>
        <begin position="299"/>
        <end position="316"/>
    </location>
</feature>
<protein>
    <submittedName>
        <fullName evidence="3">Uncharacterized protein</fullName>
    </submittedName>
</protein>
<reference evidence="3 4" key="1">
    <citation type="submission" date="2021-12" db="EMBL/GenBank/DDBJ databases">
        <title>High titer production of polyol ester of fatty acids by Rhodotorula paludigena BS15 towards product separation-free biomass refinery.</title>
        <authorList>
            <person name="Mano J."/>
            <person name="Ono H."/>
            <person name="Tanaka T."/>
            <person name="Naito K."/>
            <person name="Sushida H."/>
            <person name="Ike M."/>
            <person name="Tokuyasu K."/>
            <person name="Kitaoka M."/>
        </authorList>
    </citation>
    <scope>NUCLEOTIDE SEQUENCE [LARGE SCALE GENOMIC DNA]</scope>
    <source>
        <strain evidence="3 4">BS15</strain>
    </source>
</reference>
<feature type="region of interest" description="Disordered" evidence="1">
    <location>
        <begin position="204"/>
        <end position="232"/>
    </location>
</feature>
<feature type="transmembrane region" description="Helical" evidence="2">
    <location>
        <begin position="173"/>
        <end position="194"/>
    </location>
</feature>
<keyword evidence="2" id="KW-0472">Membrane</keyword>